<sequence>MLLEWCTLEPSGSSRLAALRFNTPVRVKTIKIFPTGTQPFAQCPDVVARTEPASFYLDAYFNILPMTPADPTLRPKPTNELVHTALPYSGDRTEFSVDMSIEYATRFVIFQGSFQTVSLAIYGDLVAEQPSLPLTYHPNPLPIVEHTYLTDSLDPANAKDPTLLAKQLLELTPEFPSLAIVVRLMYCVKPSDADWENPDFPYLYVDLDQDMVDFSLEKAVKLTTEQISDELTSDQLTRFADKLSNAIGPPDSDQSYRLSCLLSNLAPQNPELVELILDKVDLSEIIEPSHLDKYTMSKLAQAATNVDIARHLDSEKFFDMVQDVRNIYVGDPDTSSDATKLLDRIQGWHALNDALVNPDGDFVAAAALLKDIGTHELAFGIWLESMIAHPNIFEHINHEIAVPLPHPPNLLQDPPVPTNHQDFLVFVKAYVGVALCIAVYAWSDGLPNARCRERVLSILRLWQTVDGYREIVNHFLLIPQMTFRLECMVHGDGPPTRAGMDAENIILNLVNEPHAFLSQDIIQCIFALDQPLSVITEDERLILRKLADIADGGLKCALEELASLPSLDLGNIQNLRILRCSLAVLESIIRNSDDGEWKVLESTWGGRTQGIVIHLGEVYSALVKHIRERFGLALPLSRSHSLTDQTFLSVNETLALFTRLASTYLPPTRVIRECTANTVDLFACTDAADTIFSRTDPVAAVARETRDACIYSLKALTNLDISIGSRHISEIIFRVILVHGLRGGEIDPIYRLHQTFTLVDHLIPFPDPEILGHDEYTVLWVQRVIPNVLTELRAFFTVLDVESRVHLIKRLVSVDDGVVGVGEWLVLESMKDFHNLIQSADEYPNGINILLHQVVLYLRLLEDLLSPSSSVSNWTLDLIESSPEMLSLLSSCFDWLLQHRYTAPHATDIAYRIASGRPDLDDATLITVISSTLLRTAQEIDLSVTDLVSNLCPIPDLLKKLSEERLAEMRPEVGAMAGALVPTLMVDLQLATVVVRILETATELSEGPVELAGLTGSHLSDLLENINPEIPPEKIDLLQSKVAPSFQHPAESTNLTQLPSALSYSFCEIHDIIHQVADAQPPPGTPPLKPQAQDGVIGMANISPSTILRSPLVTGLTKMYLKNDFRQLRQGNQTRQNTSRLPSMHVDDFEDVTTSPAPGTVQIPPMTGESSLPPKPVGASTDVYRNLGPAFMPQ</sequence>
<accession>A0A9P6HAM5</accession>
<evidence type="ECO:0000313" key="2">
    <source>
        <dbReference type="EMBL" id="KAF9782196.1"/>
    </source>
</evidence>
<dbReference type="EMBL" id="WIUZ02000012">
    <property type="protein sequence ID" value="KAF9782196.1"/>
    <property type="molecule type" value="Genomic_DNA"/>
</dbReference>
<keyword evidence="3" id="KW-1185">Reference proteome</keyword>
<evidence type="ECO:0000256" key="1">
    <source>
        <dbReference type="SAM" id="MobiDB-lite"/>
    </source>
</evidence>
<dbReference type="Proteomes" id="UP000736335">
    <property type="component" value="Unassembled WGS sequence"/>
</dbReference>
<feature type="region of interest" description="Disordered" evidence="1">
    <location>
        <begin position="1155"/>
        <end position="1179"/>
    </location>
</feature>
<reference evidence="2" key="2">
    <citation type="submission" date="2020-11" db="EMBL/GenBank/DDBJ databases">
        <authorList>
            <consortium name="DOE Joint Genome Institute"/>
            <person name="Kuo A."/>
            <person name="Miyauchi S."/>
            <person name="Kiss E."/>
            <person name="Drula E."/>
            <person name="Kohler A."/>
            <person name="Sanchez-Garcia M."/>
            <person name="Andreopoulos B."/>
            <person name="Barry K.W."/>
            <person name="Bonito G."/>
            <person name="Buee M."/>
            <person name="Carver A."/>
            <person name="Chen C."/>
            <person name="Cichocki N."/>
            <person name="Clum A."/>
            <person name="Culley D."/>
            <person name="Crous P.W."/>
            <person name="Fauchery L."/>
            <person name="Girlanda M."/>
            <person name="Hayes R."/>
            <person name="Keri Z."/>
            <person name="Labutti K."/>
            <person name="Lipzen A."/>
            <person name="Lombard V."/>
            <person name="Magnuson J."/>
            <person name="Maillard F."/>
            <person name="Morin E."/>
            <person name="Murat C."/>
            <person name="Nolan M."/>
            <person name="Ohm R."/>
            <person name="Pangilinan J."/>
            <person name="Pereira M."/>
            <person name="Perotto S."/>
            <person name="Peter M."/>
            <person name="Riley R."/>
            <person name="Sitrit Y."/>
            <person name="Stielow B."/>
            <person name="Szollosi G."/>
            <person name="Zifcakova L."/>
            <person name="Stursova M."/>
            <person name="Spatafora J.W."/>
            <person name="Tedersoo L."/>
            <person name="Vaario L.-M."/>
            <person name="Yamada A."/>
            <person name="Yan M."/>
            <person name="Wang P."/>
            <person name="Xu J."/>
            <person name="Bruns T."/>
            <person name="Baldrian P."/>
            <person name="Vilgalys R."/>
            <person name="Henrissat B."/>
            <person name="Grigoriev I.V."/>
            <person name="Hibbett D."/>
            <person name="Nagy L.G."/>
            <person name="Martin F.M."/>
        </authorList>
    </citation>
    <scope>NUCLEOTIDE SEQUENCE</scope>
    <source>
        <strain evidence="2">UH-Tt-Lm1</strain>
    </source>
</reference>
<gene>
    <name evidence="2" type="ORF">BJ322DRAFT_202712</name>
</gene>
<protein>
    <recommendedName>
        <fullName evidence="4">Virilizer N-terminal domain-containing protein</fullName>
    </recommendedName>
</protein>
<name>A0A9P6HAM5_9AGAM</name>
<proteinExistence type="predicted"/>
<organism evidence="2 3">
    <name type="scientific">Thelephora terrestris</name>
    <dbReference type="NCBI Taxonomy" id="56493"/>
    <lineage>
        <taxon>Eukaryota</taxon>
        <taxon>Fungi</taxon>
        <taxon>Dikarya</taxon>
        <taxon>Basidiomycota</taxon>
        <taxon>Agaricomycotina</taxon>
        <taxon>Agaricomycetes</taxon>
        <taxon>Thelephorales</taxon>
        <taxon>Thelephoraceae</taxon>
        <taxon>Thelephora</taxon>
    </lineage>
</organism>
<comment type="caution">
    <text evidence="2">The sequence shown here is derived from an EMBL/GenBank/DDBJ whole genome shotgun (WGS) entry which is preliminary data.</text>
</comment>
<evidence type="ECO:0008006" key="4">
    <source>
        <dbReference type="Google" id="ProtNLM"/>
    </source>
</evidence>
<reference evidence="2" key="1">
    <citation type="journal article" date="2020" name="Nat. Commun.">
        <title>Large-scale genome sequencing of mycorrhizal fungi provides insights into the early evolution of symbiotic traits.</title>
        <authorList>
            <person name="Miyauchi S."/>
            <person name="Kiss E."/>
            <person name="Kuo A."/>
            <person name="Drula E."/>
            <person name="Kohler A."/>
            <person name="Sanchez-Garcia M."/>
            <person name="Morin E."/>
            <person name="Andreopoulos B."/>
            <person name="Barry K.W."/>
            <person name="Bonito G."/>
            <person name="Buee M."/>
            <person name="Carver A."/>
            <person name="Chen C."/>
            <person name="Cichocki N."/>
            <person name="Clum A."/>
            <person name="Culley D."/>
            <person name="Crous P.W."/>
            <person name="Fauchery L."/>
            <person name="Girlanda M."/>
            <person name="Hayes R.D."/>
            <person name="Keri Z."/>
            <person name="LaButti K."/>
            <person name="Lipzen A."/>
            <person name="Lombard V."/>
            <person name="Magnuson J."/>
            <person name="Maillard F."/>
            <person name="Murat C."/>
            <person name="Nolan M."/>
            <person name="Ohm R.A."/>
            <person name="Pangilinan J."/>
            <person name="Pereira M.F."/>
            <person name="Perotto S."/>
            <person name="Peter M."/>
            <person name="Pfister S."/>
            <person name="Riley R."/>
            <person name="Sitrit Y."/>
            <person name="Stielow J.B."/>
            <person name="Szollosi G."/>
            <person name="Zifcakova L."/>
            <person name="Stursova M."/>
            <person name="Spatafora J.W."/>
            <person name="Tedersoo L."/>
            <person name="Vaario L.M."/>
            <person name="Yamada A."/>
            <person name="Yan M."/>
            <person name="Wang P."/>
            <person name="Xu J."/>
            <person name="Bruns T."/>
            <person name="Baldrian P."/>
            <person name="Vilgalys R."/>
            <person name="Dunand C."/>
            <person name="Henrissat B."/>
            <person name="Grigoriev I.V."/>
            <person name="Hibbett D."/>
            <person name="Nagy L.G."/>
            <person name="Martin F.M."/>
        </authorList>
    </citation>
    <scope>NUCLEOTIDE SEQUENCE</scope>
    <source>
        <strain evidence="2">UH-Tt-Lm1</strain>
    </source>
</reference>
<evidence type="ECO:0000313" key="3">
    <source>
        <dbReference type="Proteomes" id="UP000736335"/>
    </source>
</evidence>
<dbReference type="AlphaFoldDB" id="A0A9P6HAM5"/>
<dbReference type="OrthoDB" id="2011702at2759"/>